<dbReference type="GeneID" id="5563078"/>
<reference evidence="4 5" key="1">
    <citation type="journal article" date="2008" name="Genome Biol.">
        <title>A genomic analysis of the archaeal system Ignicoccus hospitalis-Nanoarchaeum equitans.</title>
        <authorList>
            <person name="Podar M."/>
            <person name="Anderson I."/>
            <person name="Makarova K.S."/>
            <person name="Elkins J.G."/>
            <person name="Ivanova N."/>
            <person name="Wall M.A."/>
            <person name="Lykidis A."/>
            <person name="Mavromatis K."/>
            <person name="Sun H."/>
            <person name="Hudson M.E."/>
            <person name="Chen W."/>
            <person name="Deciu C."/>
            <person name="Hutchison D."/>
            <person name="Eads J.R."/>
            <person name="Anderson A."/>
            <person name="Fernandes F."/>
            <person name="Szeto E."/>
            <person name="Lapidus A."/>
            <person name="Kyrpides N.C."/>
            <person name="Saier M.H.Jr."/>
            <person name="Richardson P.M."/>
            <person name="Rachel R."/>
            <person name="Huber H."/>
            <person name="Eisen J.A."/>
            <person name="Koonin E.V."/>
            <person name="Keller M."/>
            <person name="Stetter K.O."/>
        </authorList>
    </citation>
    <scope>NUCLEOTIDE SEQUENCE [LARGE SCALE GENOMIC DNA]</scope>
    <source>
        <strain evidence="5">KIN4/I / DSM 18386 / JCM 14125</strain>
    </source>
</reference>
<name>A8A9Y3_IGNH4</name>
<dbReference type="InterPro" id="IPR045047">
    <property type="entry name" value="Ard1-like"/>
</dbReference>
<keyword evidence="2" id="KW-0012">Acyltransferase</keyword>
<dbReference type="HOGENOM" id="CLU_013985_23_0_2"/>
<gene>
    <name evidence="4" type="ordered locus">Igni_0553</name>
</gene>
<accession>A8A9Y3</accession>
<dbReference type="PANTHER" id="PTHR23091">
    <property type="entry name" value="N-TERMINAL ACETYLTRANSFERASE"/>
    <property type="match status" value="1"/>
</dbReference>
<dbReference type="GO" id="GO:0004596">
    <property type="term" value="F:protein-N-terminal amino-acid acetyltransferase activity"/>
    <property type="evidence" value="ECO:0007669"/>
    <property type="project" value="InterPro"/>
</dbReference>
<feature type="domain" description="N-acetyltransferase" evidence="3">
    <location>
        <begin position="9"/>
        <end position="171"/>
    </location>
</feature>
<dbReference type="Gene3D" id="3.40.630.30">
    <property type="match status" value="1"/>
</dbReference>
<evidence type="ECO:0000313" key="4">
    <source>
        <dbReference type="EMBL" id="ABU81735.1"/>
    </source>
</evidence>
<evidence type="ECO:0000259" key="3">
    <source>
        <dbReference type="PROSITE" id="PS51186"/>
    </source>
</evidence>
<dbReference type="KEGG" id="iho:Igni_0553"/>
<dbReference type="PhylomeDB" id="A8A9Y3"/>
<sequence>MTAIKAREVEVREAKYEDLPTVVMINRAVLPENYPFSFFEFIHKISPRYFLVALVDGKVVGYLMSIIERRGSLMIPDVSLAQRVKAGERASHLLSLGVLKEYWGMGVGSALMREYLRRLEEDGVDFSFLEVRVSNQRAIRLYSKFGYTVYKVIRAYYLDGEDAYLMVKELRG</sequence>
<protein>
    <submittedName>
        <fullName evidence="4">SSU ribosomal protein S18P alanine acetyltransferase</fullName>
    </submittedName>
</protein>
<organism evidence="4 5">
    <name type="scientific">Ignicoccus hospitalis (strain KIN4/I / DSM 18386 / JCM 14125)</name>
    <dbReference type="NCBI Taxonomy" id="453591"/>
    <lineage>
        <taxon>Archaea</taxon>
        <taxon>Thermoproteota</taxon>
        <taxon>Thermoprotei</taxon>
        <taxon>Desulfurococcales</taxon>
        <taxon>Desulfurococcaceae</taxon>
        <taxon>Ignicoccus</taxon>
    </lineage>
</organism>
<dbReference type="Proteomes" id="UP000000262">
    <property type="component" value="Chromosome"/>
</dbReference>
<keyword evidence="4" id="KW-0689">Ribosomal protein</keyword>
<dbReference type="RefSeq" id="WP_011998587.1">
    <property type="nucleotide sequence ID" value="NC_009776.1"/>
</dbReference>
<dbReference type="EMBL" id="CP000816">
    <property type="protein sequence ID" value="ABU81735.1"/>
    <property type="molecule type" value="Genomic_DNA"/>
</dbReference>
<dbReference type="Pfam" id="PF00583">
    <property type="entry name" value="Acetyltransf_1"/>
    <property type="match status" value="1"/>
</dbReference>
<evidence type="ECO:0000256" key="2">
    <source>
        <dbReference type="ARBA" id="ARBA00023315"/>
    </source>
</evidence>
<dbReference type="PROSITE" id="PS51186">
    <property type="entry name" value="GNAT"/>
    <property type="match status" value="1"/>
</dbReference>
<keyword evidence="5" id="KW-1185">Reference proteome</keyword>
<dbReference type="InterPro" id="IPR000182">
    <property type="entry name" value="GNAT_dom"/>
</dbReference>
<dbReference type="STRING" id="453591.Igni_0553"/>
<keyword evidence="1 4" id="KW-0808">Transferase</keyword>
<dbReference type="GO" id="GO:0005840">
    <property type="term" value="C:ribosome"/>
    <property type="evidence" value="ECO:0007669"/>
    <property type="project" value="UniProtKB-KW"/>
</dbReference>
<dbReference type="SUPFAM" id="SSF55729">
    <property type="entry name" value="Acyl-CoA N-acyltransferases (Nat)"/>
    <property type="match status" value="1"/>
</dbReference>
<dbReference type="eggNOG" id="arCOG00833">
    <property type="taxonomic scope" value="Archaea"/>
</dbReference>
<dbReference type="AlphaFoldDB" id="A8A9Y3"/>
<dbReference type="InterPro" id="IPR016181">
    <property type="entry name" value="Acyl_CoA_acyltransferase"/>
</dbReference>
<proteinExistence type="predicted"/>
<dbReference type="CDD" id="cd04301">
    <property type="entry name" value="NAT_SF"/>
    <property type="match status" value="1"/>
</dbReference>
<keyword evidence="4" id="KW-0687">Ribonucleoprotein</keyword>
<dbReference type="PANTHER" id="PTHR23091:SF4">
    <property type="entry name" value="N-TERMINAL AMINO-ACID N(ALPHA)-ACETYLTRANSFERASE NATA"/>
    <property type="match status" value="1"/>
</dbReference>
<evidence type="ECO:0000256" key="1">
    <source>
        <dbReference type="ARBA" id="ARBA00022679"/>
    </source>
</evidence>
<dbReference type="GO" id="GO:0031415">
    <property type="term" value="C:NatA complex"/>
    <property type="evidence" value="ECO:0007669"/>
    <property type="project" value="InterPro"/>
</dbReference>
<evidence type="ECO:0000313" key="5">
    <source>
        <dbReference type="Proteomes" id="UP000000262"/>
    </source>
</evidence>